<dbReference type="AlphaFoldDB" id="A0A1B1A7P3"/>
<dbReference type="Pfam" id="PF00293">
    <property type="entry name" value="NUDIX"/>
    <property type="match status" value="1"/>
</dbReference>
<feature type="domain" description="Nudix hydrolase" evidence="3">
    <location>
        <begin position="6"/>
        <end position="133"/>
    </location>
</feature>
<dbReference type="EMBL" id="CP015231">
    <property type="protein sequence ID" value="ANP42566.1"/>
    <property type="molecule type" value="Genomic_DNA"/>
</dbReference>
<comment type="cofactor">
    <cofactor evidence="1">
        <name>Mg(2+)</name>
        <dbReference type="ChEBI" id="CHEBI:18420"/>
    </cofactor>
</comment>
<name>A0A1B1A7P3_9RHOB</name>
<gene>
    <name evidence="4" type="ORF">K529_017495</name>
</gene>
<evidence type="ECO:0000256" key="1">
    <source>
        <dbReference type="ARBA" id="ARBA00001946"/>
    </source>
</evidence>
<keyword evidence="4" id="KW-0614">Plasmid</keyword>
<keyword evidence="2" id="KW-0378">Hydrolase</keyword>
<dbReference type="Proteomes" id="UP000013243">
    <property type="component" value="Plasmid unnamed1"/>
</dbReference>
<organism evidence="4 5">
    <name type="scientific">Tritonibacter mobilis F1926</name>
    <dbReference type="NCBI Taxonomy" id="1265309"/>
    <lineage>
        <taxon>Bacteria</taxon>
        <taxon>Pseudomonadati</taxon>
        <taxon>Pseudomonadota</taxon>
        <taxon>Alphaproteobacteria</taxon>
        <taxon>Rhodobacterales</taxon>
        <taxon>Paracoccaceae</taxon>
        <taxon>Tritonibacter</taxon>
    </lineage>
</organism>
<dbReference type="GO" id="GO:0016787">
    <property type="term" value="F:hydrolase activity"/>
    <property type="evidence" value="ECO:0007669"/>
    <property type="project" value="UniProtKB-KW"/>
</dbReference>
<sequence>MRSAIMEICIAAAAILREDGATLLVRKRGTTAFMQPGGKIDGDETPVNALRRELFEELALDLQPEEAEYLGQFSAPAANEPRCLVTAEMFRIHLNDHVEARAEIEEIRWVYPNSQDKLDLAPLTRDMVLPAIWR</sequence>
<geneLocation type="plasmid" evidence="4 5">
    <name>unnamed1</name>
</geneLocation>
<dbReference type="InterPro" id="IPR000086">
    <property type="entry name" value="NUDIX_hydrolase_dom"/>
</dbReference>
<protein>
    <submittedName>
        <fullName evidence="4">DNA mismatch repair protein MutT</fullName>
    </submittedName>
</protein>
<dbReference type="CDD" id="cd04690">
    <property type="entry name" value="NUDIX_Hydrolase"/>
    <property type="match status" value="1"/>
</dbReference>
<evidence type="ECO:0000313" key="4">
    <source>
        <dbReference type="EMBL" id="ANP42566.1"/>
    </source>
</evidence>
<evidence type="ECO:0000259" key="3">
    <source>
        <dbReference type="PROSITE" id="PS51462"/>
    </source>
</evidence>
<evidence type="ECO:0000313" key="5">
    <source>
        <dbReference type="Proteomes" id="UP000013243"/>
    </source>
</evidence>
<reference evidence="4 5" key="1">
    <citation type="journal article" date="2016" name="ISME J.">
        <title>Global occurrence and heterogeneity of the Roseobacter-clade species Ruegeria mobilis.</title>
        <authorList>
            <person name="Sonnenschein E."/>
            <person name="Gram L."/>
        </authorList>
    </citation>
    <scope>NUCLEOTIDE SEQUENCE [LARGE SCALE GENOMIC DNA]</scope>
    <source>
        <strain evidence="4 5">F1926</strain>
        <plasmid evidence="4 5">unnamed1</plasmid>
    </source>
</reference>
<dbReference type="PANTHER" id="PTHR43046">
    <property type="entry name" value="GDP-MANNOSE MANNOSYL HYDROLASE"/>
    <property type="match status" value="1"/>
</dbReference>
<proteinExistence type="predicted"/>
<dbReference type="KEGG" id="rmb:K529_017495"/>
<dbReference type="InterPro" id="IPR015797">
    <property type="entry name" value="NUDIX_hydrolase-like_dom_sf"/>
</dbReference>
<dbReference type="Gene3D" id="3.90.79.10">
    <property type="entry name" value="Nucleoside Triphosphate Pyrophosphohydrolase"/>
    <property type="match status" value="1"/>
</dbReference>
<evidence type="ECO:0000256" key="2">
    <source>
        <dbReference type="ARBA" id="ARBA00022801"/>
    </source>
</evidence>
<dbReference type="PANTHER" id="PTHR43046:SF2">
    <property type="entry name" value="8-OXO-DGTP DIPHOSPHATASE-RELATED"/>
    <property type="match status" value="1"/>
</dbReference>
<dbReference type="PROSITE" id="PS51462">
    <property type="entry name" value="NUDIX"/>
    <property type="match status" value="1"/>
</dbReference>
<dbReference type="SUPFAM" id="SSF55811">
    <property type="entry name" value="Nudix"/>
    <property type="match status" value="1"/>
</dbReference>
<accession>A0A1B1A7P3</accession>